<name>A0AAV5UHX1_9BILA</name>
<dbReference type="EMBL" id="BTSX01000006">
    <property type="protein sequence ID" value="GMT06051.1"/>
    <property type="molecule type" value="Genomic_DNA"/>
</dbReference>
<feature type="non-terminal residue" evidence="1">
    <location>
        <position position="1"/>
    </location>
</feature>
<reference evidence="1" key="1">
    <citation type="submission" date="2023-10" db="EMBL/GenBank/DDBJ databases">
        <title>Genome assembly of Pristionchus species.</title>
        <authorList>
            <person name="Yoshida K."/>
            <person name="Sommer R.J."/>
        </authorList>
    </citation>
    <scope>NUCLEOTIDE SEQUENCE</scope>
    <source>
        <strain evidence="1">RS0144</strain>
    </source>
</reference>
<dbReference type="Proteomes" id="UP001432027">
    <property type="component" value="Unassembled WGS sequence"/>
</dbReference>
<protein>
    <submittedName>
        <fullName evidence="1">Uncharacterized protein</fullName>
    </submittedName>
</protein>
<sequence length="73" mass="8680">YLHRRFPDYAWWVNRNDGEHRQTGHSKPLDDLLVSPRLCELDGRSLHLMIFYVLIRSCLQKYVHGEEVILTDG</sequence>
<keyword evidence="2" id="KW-1185">Reference proteome</keyword>
<accession>A0AAV5UHX1</accession>
<comment type="caution">
    <text evidence="1">The sequence shown here is derived from an EMBL/GenBank/DDBJ whole genome shotgun (WGS) entry which is preliminary data.</text>
</comment>
<evidence type="ECO:0000313" key="2">
    <source>
        <dbReference type="Proteomes" id="UP001432027"/>
    </source>
</evidence>
<gene>
    <name evidence="1" type="ORF">PENTCL1PPCAC_28225</name>
</gene>
<dbReference type="AlphaFoldDB" id="A0AAV5UHX1"/>
<organism evidence="1 2">
    <name type="scientific">Pristionchus entomophagus</name>
    <dbReference type="NCBI Taxonomy" id="358040"/>
    <lineage>
        <taxon>Eukaryota</taxon>
        <taxon>Metazoa</taxon>
        <taxon>Ecdysozoa</taxon>
        <taxon>Nematoda</taxon>
        <taxon>Chromadorea</taxon>
        <taxon>Rhabditida</taxon>
        <taxon>Rhabditina</taxon>
        <taxon>Diplogasteromorpha</taxon>
        <taxon>Diplogasteroidea</taxon>
        <taxon>Neodiplogasteridae</taxon>
        <taxon>Pristionchus</taxon>
    </lineage>
</organism>
<proteinExistence type="predicted"/>
<evidence type="ECO:0000313" key="1">
    <source>
        <dbReference type="EMBL" id="GMT06051.1"/>
    </source>
</evidence>